<dbReference type="AlphaFoldDB" id="A0A1H6LRC1"/>
<gene>
    <name evidence="1" type="ORF">SAMN05421793_15021</name>
</gene>
<protein>
    <submittedName>
        <fullName evidence="1">Uncharacterized protein</fullName>
    </submittedName>
</protein>
<name>A0A1H6LRC1_9FLAO</name>
<sequence>MSNYQKEKLIFNNLKSQKNHQYPYKKTKKTIKNQHAVIGILIQRKILS</sequence>
<organism evidence="1 2">
    <name type="scientific">Epilithonimonas hominis</name>
    <dbReference type="NCBI Taxonomy" id="420404"/>
    <lineage>
        <taxon>Bacteria</taxon>
        <taxon>Pseudomonadati</taxon>
        <taxon>Bacteroidota</taxon>
        <taxon>Flavobacteriia</taxon>
        <taxon>Flavobacteriales</taxon>
        <taxon>Weeksellaceae</taxon>
        <taxon>Chryseobacterium group</taxon>
        <taxon>Epilithonimonas</taxon>
    </lineage>
</organism>
<evidence type="ECO:0000313" key="2">
    <source>
        <dbReference type="Proteomes" id="UP000198555"/>
    </source>
</evidence>
<reference evidence="2" key="1">
    <citation type="submission" date="2016-10" db="EMBL/GenBank/DDBJ databases">
        <authorList>
            <person name="Varghese N."/>
            <person name="Submissions S."/>
        </authorList>
    </citation>
    <scope>NUCLEOTIDE SEQUENCE [LARGE SCALE GENOMIC DNA]</scope>
    <source>
        <strain evidence="2">DSM 19326</strain>
    </source>
</reference>
<dbReference type="EMBL" id="FNWX01000050">
    <property type="protein sequence ID" value="SEH91279.1"/>
    <property type="molecule type" value="Genomic_DNA"/>
</dbReference>
<proteinExistence type="predicted"/>
<evidence type="ECO:0000313" key="1">
    <source>
        <dbReference type="EMBL" id="SEH91279.1"/>
    </source>
</evidence>
<accession>A0A1H6LRC1</accession>
<dbReference type="Proteomes" id="UP000198555">
    <property type="component" value="Unassembled WGS sequence"/>
</dbReference>
<keyword evidence="2" id="KW-1185">Reference proteome</keyword>